<dbReference type="InterPro" id="IPR009959">
    <property type="entry name" value="Cyclase_SnoaL-like"/>
</dbReference>
<dbReference type="InterPro" id="IPR032710">
    <property type="entry name" value="NTF2-like_dom_sf"/>
</dbReference>
<dbReference type="RefSeq" id="WP_135436810.1">
    <property type="nucleotide sequence ID" value="NZ_SRLA01000007.1"/>
</dbReference>
<dbReference type="OrthoDB" id="4774596at2"/>
<dbReference type="PANTHER" id="PTHR38436:SF1">
    <property type="entry name" value="ESTER CYCLASE"/>
    <property type="match status" value="1"/>
</dbReference>
<evidence type="ECO:0000256" key="1">
    <source>
        <dbReference type="SAM" id="SignalP"/>
    </source>
</evidence>
<dbReference type="Gene3D" id="3.10.450.50">
    <property type="match status" value="1"/>
</dbReference>
<feature type="signal peptide" evidence="1">
    <location>
        <begin position="1"/>
        <end position="22"/>
    </location>
</feature>
<proteinExistence type="predicted"/>
<comment type="caution">
    <text evidence="2">The sequence shown here is derived from an EMBL/GenBank/DDBJ whole genome shotgun (WGS) entry which is preliminary data.</text>
</comment>
<sequence>MQLLPFFAGLALLGAGGPAAPAQSPLPLAPITAPKRVTRASTLTEAQAAQLLRTARLFYTFWNTGDVRYARAAVSPEFKDNTLPPGRPQGLPGLQAASKGFLTAVPDLKCTLEDVVLANDKVVARLLFTGHHTGPFGTHPASGKAIRFIAIDILHIRNGKIYEDWHLEDNLTFQQQIGVVKP</sequence>
<keyword evidence="1" id="KW-0732">Signal</keyword>
<feature type="chain" id="PRO_5021231102" evidence="1">
    <location>
        <begin position="23"/>
        <end position="182"/>
    </location>
</feature>
<dbReference type="EMBL" id="SRLA01000007">
    <property type="protein sequence ID" value="TGE03709.1"/>
    <property type="molecule type" value="Genomic_DNA"/>
</dbReference>
<dbReference type="PANTHER" id="PTHR38436">
    <property type="entry name" value="POLYKETIDE CYCLASE SNOAL-LIKE DOMAIN"/>
    <property type="match status" value="1"/>
</dbReference>
<reference evidence="2 3" key="1">
    <citation type="submission" date="2019-04" db="EMBL/GenBank/DDBJ databases">
        <authorList>
            <person name="Feng G."/>
            <person name="Zhang J."/>
            <person name="Zhu H."/>
        </authorList>
    </citation>
    <scope>NUCLEOTIDE SEQUENCE [LARGE SCALE GENOMIC DNA]</scope>
    <source>
        <strain evidence="2 3">92R-1</strain>
    </source>
</reference>
<dbReference type="AlphaFoldDB" id="A0A4Z0NZ69"/>
<dbReference type="GO" id="GO:0030638">
    <property type="term" value="P:polyketide metabolic process"/>
    <property type="evidence" value="ECO:0007669"/>
    <property type="project" value="InterPro"/>
</dbReference>
<protein>
    <submittedName>
        <fullName evidence="2">Ester cyclase</fullName>
    </submittedName>
</protein>
<accession>A0A4Z0NZ69</accession>
<gene>
    <name evidence="2" type="ORF">EU556_24145</name>
</gene>
<evidence type="ECO:0000313" key="2">
    <source>
        <dbReference type="EMBL" id="TGE03709.1"/>
    </source>
</evidence>
<dbReference type="SUPFAM" id="SSF54427">
    <property type="entry name" value="NTF2-like"/>
    <property type="match status" value="1"/>
</dbReference>
<organism evidence="2 3">
    <name type="scientific">Hymenobacter fodinae</name>
    <dbReference type="NCBI Taxonomy" id="2510796"/>
    <lineage>
        <taxon>Bacteria</taxon>
        <taxon>Pseudomonadati</taxon>
        <taxon>Bacteroidota</taxon>
        <taxon>Cytophagia</taxon>
        <taxon>Cytophagales</taxon>
        <taxon>Hymenobacteraceae</taxon>
        <taxon>Hymenobacter</taxon>
    </lineage>
</organism>
<dbReference type="Proteomes" id="UP000298337">
    <property type="component" value="Unassembled WGS sequence"/>
</dbReference>
<name>A0A4Z0NZ69_9BACT</name>
<evidence type="ECO:0000313" key="3">
    <source>
        <dbReference type="Proteomes" id="UP000298337"/>
    </source>
</evidence>
<dbReference type="Pfam" id="PF07366">
    <property type="entry name" value="SnoaL"/>
    <property type="match status" value="1"/>
</dbReference>
<keyword evidence="3" id="KW-1185">Reference proteome</keyword>